<accession>A0A7J0G8H1</accession>
<name>A0A7J0G8H1_9ERIC</name>
<proteinExistence type="predicted"/>
<keyword evidence="3" id="KW-1185">Reference proteome</keyword>
<gene>
    <name evidence="2" type="ORF">Acr_19g0000340</name>
</gene>
<dbReference type="GO" id="GO:0005840">
    <property type="term" value="C:ribosome"/>
    <property type="evidence" value="ECO:0007669"/>
    <property type="project" value="UniProtKB-KW"/>
</dbReference>
<comment type="caution">
    <text evidence="2">The sequence shown here is derived from an EMBL/GenBank/DDBJ whole genome shotgun (WGS) entry which is preliminary data.</text>
</comment>
<evidence type="ECO:0000256" key="1">
    <source>
        <dbReference type="SAM" id="Phobius"/>
    </source>
</evidence>
<dbReference type="AlphaFoldDB" id="A0A7J0G8H1"/>
<evidence type="ECO:0000313" key="3">
    <source>
        <dbReference type="Proteomes" id="UP000585474"/>
    </source>
</evidence>
<protein>
    <submittedName>
        <fullName evidence="2">Ribosomal protein S17</fullName>
    </submittedName>
</protein>
<reference evidence="2 3" key="1">
    <citation type="submission" date="2019-07" db="EMBL/GenBank/DDBJ databases">
        <title>De Novo Assembly of kiwifruit Actinidia rufa.</title>
        <authorList>
            <person name="Sugita-Konishi S."/>
            <person name="Sato K."/>
            <person name="Mori E."/>
            <person name="Abe Y."/>
            <person name="Kisaki G."/>
            <person name="Hamano K."/>
            <person name="Suezawa K."/>
            <person name="Otani M."/>
            <person name="Fukuda T."/>
            <person name="Manabe T."/>
            <person name="Gomi K."/>
            <person name="Tabuchi M."/>
            <person name="Akimitsu K."/>
            <person name="Kataoka I."/>
        </authorList>
    </citation>
    <scope>NUCLEOTIDE SEQUENCE [LARGE SCALE GENOMIC DNA]</scope>
    <source>
        <strain evidence="3">cv. Fuchu</strain>
    </source>
</reference>
<sequence length="157" mass="17289">MLKSSISYLLGLERKPKVLWHSLRGLRHISRGHGSGDEGLGLANGSALLELDIVADLELVVGVLGLELLLLLLFLIRHLYLGCGARRVTSTDTILSLVEHTMQPFSDFTARIGERAVRRGVREKEVGLRRGEGREDPLRVGLELGEKELEESVMGIA</sequence>
<dbReference type="Proteomes" id="UP000585474">
    <property type="component" value="Unassembled WGS sequence"/>
</dbReference>
<organism evidence="2 3">
    <name type="scientific">Actinidia rufa</name>
    <dbReference type="NCBI Taxonomy" id="165716"/>
    <lineage>
        <taxon>Eukaryota</taxon>
        <taxon>Viridiplantae</taxon>
        <taxon>Streptophyta</taxon>
        <taxon>Embryophyta</taxon>
        <taxon>Tracheophyta</taxon>
        <taxon>Spermatophyta</taxon>
        <taxon>Magnoliopsida</taxon>
        <taxon>eudicotyledons</taxon>
        <taxon>Gunneridae</taxon>
        <taxon>Pentapetalae</taxon>
        <taxon>asterids</taxon>
        <taxon>Ericales</taxon>
        <taxon>Actinidiaceae</taxon>
        <taxon>Actinidia</taxon>
    </lineage>
</organism>
<keyword evidence="1" id="KW-1133">Transmembrane helix</keyword>
<feature type="transmembrane region" description="Helical" evidence="1">
    <location>
        <begin position="59"/>
        <end position="80"/>
    </location>
</feature>
<evidence type="ECO:0000313" key="2">
    <source>
        <dbReference type="EMBL" id="GFZ07097.1"/>
    </source>
</evidence>
<keyword evidence="1" id="KW-0812">Transmembrane</keyword>
<dbReference type="EMBL" id="BJWL01000019">
    <property type="protein sequence ID" value="GFZ07097.1"/>
    <property type="molecule type" value="Genomic_DNA"/>
</dbReference>
<keyword evidence="2" id="KW-0687">Ribonucleoprotein</keyword>
<keyword evidence="1" id="KW-0472">Membrane</keyword>
<keyword evidence="2" id="KW-0689">Ribosomal protein</keyword>